<organism evidence="2 3">
    <name type="scientific">Hoeflea phototrophica (strain DSM 17068 / NCIMB 14078 / DFL-43)</name>
    <dbReference type="NCBI Taxonomy" id="411684"/>
    <lineage>
        <taxon>Bacteria</taxon>
        <taxon>Pseudomonadati</taxon>
        <taxon>Pseudomonadota</taxon>
        <taxon>Alphaproteobacteria</taxon>
        <taxon>Hyphomicrobiales</taxon>
        <taxon>Rhizobiaceae</taxon>
        <taxon>Hoeflea</taxon>
    </lineage>
</organism>
<feature type="signal peptide" evidence="1">
    <location>
        <begin position="1"/>
        <end position="25"/>
    </location>
</feature>
<dbReference type="Proteomes" id="UP000004291">
    <property type="component" value="Chromosome"/>
</dbReference>
<gene>
    <name evidence="2" type="ORF">HPDFL43_13185</name>
</gene>
<dbReference type="EMBL" id="ABIA03000004">
    <property type="protein sequence ID" value="EDQ31920.1"/>
    <property type="molecule type" value="Genomic_DNA"/>
</dbReference>
<reference evidence="2 3" key="2">
    <citation type="submission" date="2012-06" db="EMBL/GenBank/DDBJ databases">
        <authorList>
            <person name="Fiebig A."/>
        </authorList>
    </citation>
    <scope>NUCLEOTIDE SEQUENCE [LARGE SCALE GENOMIC DNA]</scope>
    <source>
        <strain evidence="2 3">DFL-43</strain>
    </source>
</reference>
<evidence type="ECO:0000313" key="2">
    <source>
        <dbReference type="EMBL" id="EDQ31920.1"/>
    </source>
</evidence>
<evidence type="ECO:0000256" key="1">
    <source>
        <dbReference type="SAM" id="SignalP"/>
    </source>
</evidence>
<sequence>MKVASYLTAAVAIAAELALSTGAQAQDGALTSAKDLYFSGTIGGGVMVFSGSSNVASTYYGVDASAEVCRANGSGWDLCGGASLFQSLGDASKTTTTGTVNVTTETDVTAIGGFVKARKQVEQFGIAPYAGFRRFLSESTVTGLGAATKIDDNANGAFGGVELDYALREEKVFLSLKA</sequence>
<evidence type="ECO:0000313" key="3">
    <source>
        <dbReference type="Proteomes" id="UP000004291"/>
    </source>
</evidence>
<accession>A9DDW8</accession>
<comment type="caution">
    <text evidence="2">The sequence shown here is derived from an EMBL/GenBank/DDBJ whole genome shotgun (WGS) entry which is preliminary data.</text>
</comment>
<dbReference type="HOGENOM" id="CLU_1508630_0_0_5"/>
<reference evidence="2 3" key="1">
    <citation type="submission" date="2007-10" db="EMBL/GenBank/DDBJ databases">
        <authorList>
            <person name="Wagner-Dobler I."/>
            <person name="Ferriera S."/>
            <person name="Johnson J."/>
            <person name="Kravitz S."/>
            <person name="Beeson K."/>
            <person name="Sutton G."/>
            <person name="Rogers Y.-H."/>
            <person name="Friedman R."/>
            <person name="Frazier M."/>
            <person name="Venter J.C."/>
        </authorList>
    </citation>
    <scope>NUCLEOTIDE SEQUENCE [LARGE SCALE GENOMIC DNA]</scope>
    <source>
        <strain evidence="2 3">DFL-43</strain>
    </source>
</reference>
<dbReference type="OrthoDB" id="9844770at2"/>
<dbReference type="AlphaFoldDB" id="A9DDW8"/>
<keyword evidence="1" id="KW-0732">Signal</keyword>
<protein>
    <recommendedName>
        <fullName evidence="4">Porin</fullName>
    </recommendedName>
</protein>
<proteinExistence type="predicted"/>
<keyword evidence="3" id="KW-1185">Reference proteome</keyword>
<feature type="chain" id="PRO_5002733939" description="Porin" evidence="1">
    <location>
        <begin position="26"/>
        <end position="178"/>
    </location>
</feature>
<dbReference type="RefSeq" id="WP_007198401.1">
    <property type="nucleotide sequence ID" value="NZ_CM002917.1"/>
</dbReference>
<evidence type="ECO:0008006" key="4">
    <source>
        <dbReference type="Google" id="ProtNLM"/>
    </source>
</evidence>
<name>A9DDW8_HOEPD</name>